<keyword evidence="2 14" id="KW-1003">Cell membrane</keyword>
<evidence type="ECO:0000313" key="16">
    <source>
        <dbReference type="Ensembl" id="ENSSPAP00000007216.1"/>
    </source>
</evidence>
<keyword evidence="4 13" id="KW-0812">Transmembrane</keyword>
<dbReference type="Proteomes" id="UP000694891">
    <property type="component" value="Unplaced"/>
</dbReference>
<organism evidence="16">
    <name type="scientific">Stegastes partitus</name>
    <name type="common">bicolor damselfish</name>
    <dbReference type="NCBI Taxonomy" id="144197"/>
    <lineage>
        <taxon>Eukaryota</taxon>
        <taxon>Metazoa</taxon>
        <taxon>Chordata</taxon>
        <taxon>Craniata</taxon>
        <taxon>Vertebrata</taxon>
        <taxon>Euteleostomi</taxon>
        <taxon>Actinopterygii</taxon>
        <taxon>Neopterygii</taxon>
        <taxon>Teleostei</taxon>
        <taxon>Neoteleostei</taxon>
        <taxon>Acanthomorphata</taxon>
        <taxon>Ovalentaria</taxon>
        <taxon>Pomacentridae</taxon>
        <taxon>Stegastes</taxon>
    </lineage>
</organism>
<reference evidence="18" key="2">
    <citation type="submission" date="2025-04" db="UniProtKB">
        <authorList>
            <consortium name="RefSeq"/>
        </authorList>
    </citation>
    <scope>IDENTIFICATION</scope>
</reference>
<dbReference type="GO" id="GO:0004930">
    <property type="term" value="F:G protein-coupled receptor activity"/>
    <property type="evidence" value="ECO:0007669"/>
    <property type="project" value="UniProtKB-KW"/>
</dbReference>
<evidence type="ECO:0000256" key="5">
    <source>
        <dbReference type="ARBA" id="ARBA00022725"/>
    </source>
</evidence>
<feature type="transmembrane region" description="Helical" evidence="14">
    <location>
        <begin position="139"/>
        <end position="161"/>
    </location>
</feature>
<evidence type="ECO:0000256" key="11">
    <source>
        <dbReference type="ARBA" id="ARBA00023180"/>
    </source>
</evidence>
<keyword evidence="6 14" id="KW-1133">Transmembrane helix</keyword>
<keyword evidence="11" id="KW-0325">Glycoprotein</keyword>
<dbReference type="PROSITE" id="PS50262">
    <property type="entry name" value="G_PROTEIN_RECEP_F1_2"/>
    <property type="match status" value="1"/>
</dbReference>
<evidence type="ECO:0000256" key="9">
    <source>
        <dbReference type="ARBA" id="ARBA00023157"/>
    </source>
</evidence>
<evidence type="ECO:0000256" key="14">
    <source>
        <dbReference type="RuleBase" id="RU363047"/>
    </source>
</evidence>
<dbReference type="Pfam" id="PF13853">
    <property type="entry name" value="7tm_4"/>
    <property type="match status" value="1"/>
</dbReference>
<evidence type="ECO:0000259" key="15">
    <source>
        <dbReference type="PROSITE" id="PS50262"/>
    </source>
</evidence>
<evidence type="ECO:0000313" key="17">
    <source>
        <dbReference type="Proteomes" id="UP000694891"/>
    </source>
</evidence>
<feature type="transmembrane region" description="Helical" evidence="14">
    <location>
        <begin position="100"/>
        <end position="118"/>
    </location>
</feature>
<gene>
    <name evidence="18" type="primary">LOC103365001</name>
</gene>
<dbReference type="RefSeq" id="XP_008290544.1">
    <property type="nucleotide sequence ID" value="XM_008292322.1"/>
</dbReference>
<feature type="domain" description="G-protein coupled receptors family 1 profile" evidence="15">
    <location>
        <begin position="39"/>
        <end position="289"/>
    </location>
</feature>
<dbReference type="PROSITE" id="PS00237">
    <property type="entry name" value="G_PROTEIN_RECEP_F1_1"/>
    <property type="match status" value="1"/>
</dbReference>
<dbReference type="GO" id="GO:0005549">
    <property type="term" value="F:odorant binding"/>
    <property type="evidence" value="ECO:0007669"/>
    <property type="project" value="TreeGrafter"/>
</dbReference>
<dbReference type="STRING" id="144197.ENSSPAP00000007216"/>
<dbReference type="PRINTS" id="PR00245">
    <property type="entry name" value="OLFACTORYR"/>
</dbReference>
<keyword evidence="5 14" id="KW-0552">Olfaction</keyword>
<evidence type="ECO:0000256" key="12">
    <source>
        <dbReference type="ARBA" id="ARBA00023224"/>
    </source>
</evidence>
<proteinExistence type="inferred from homology"/>
<dbReference type="GO" id="GO:0004984">
    <property type="term" value="F:olfactory receptor activity"/>
    <property type="evidence" value="ECO:0007669"/>
    <property type="project" value="InterPro"/>
</dbReference>
<comment type="subcellular location">
    <subcellularLocation>
        <location evidence="1 14">Cell membrane</location>
        <topology evidence="1 14">Multi-pass membrane protein</topology>
    </subcellularLocation>
</comment>
<evidence type="ECO:0000256" key="3">
    <source>
        <dbReference type="ARBA" id="ARBA00022606"/>
    </source>
</evidence>
<keyword evidence="17" id="KW-1185">Reference proteome</keyword>
<keyword evidence="9" id="KW-1015">Disulfide bond</keyword>
<evidence type="ECO:0000256" key="6">
    <source>
        <dbReference type="ARBA" id="ARBA00022989"/>
    </source>
</evidence>
<name>A0A3B4ZHY3_9TELE</name>
<keyword evidence="12 13" id="KW-0807">Transducer</keyword>
<sequence length="315" mass="35719">MENNTSPLYFNLTMFMNIGNYRYPAFVLCLLLCAFIVSANLVVIVVIAREKSLHEPMYIFILCLSVNSVYGSAGFFFRFLKDLLSDSHLISRPACFTQIYVIYTYASYELTLLGIMAYDRYVAVCQPLHYHSKITSRMISKLVAIAWIYPAFSVGTCVYLSSRLPLCDNKIPKVFCANWNVVKLSCVSTALNNLVGMLVTTSTVFLPLVFVLYTYTRIFLVCRKRSSEFKSKVIQSCLPHIITFVNYSITVFCDVSLSRINLEELNPFLAIILSLEFVVIPPILNPLVYGLKLPEIRKIILRTLSCSKSAQTVKA</sequence>
<evidence type="ECO:0000256" key="10">
    <source>
        <dbReference type="ARBA" id="ARBA00023170"/>
    </source>
</evidence>
<evidence type="ECO:0000313" key="18">
    <source>
        <dbReference type="RefSeq" id="XP_008290544.1"/>
    </source>
</evidence>
<dbReference type="GeneID" id="103365001"/>
<keyword evidence="7 13" id="KW-0297">G-protein coupled receptor</keyword>
<dbReference type="InterPro" id="IPR017452">
    <property type="entry name" value="GPCR_Rhodpsn_7TM"/>
</dbReference>
<feature type="transmembrane region" description="Helical" evidence="14">
    <location>
        <begin position="269"/>
        <end position="291"/>
    </location>
</feature>
<dbReference type="GeneTree" id="ENSGT01030000234640"/>
<keyword evidence="8 14" id="KW-0472">Membrane</keyword>
<dbReference type="FunFam" id="1.20.1070.10:FF:000024">
    <property type="entry name" value="Olfactory receptor"/>
    <property type="match status" value="1"/>
</dbReference>
<dbReference type="SUPFAM" id="SSF81321">
    <property type="entry name" value="Family A G protein-coupled receptor-like"/>
    <property type="match status" value="1"/>
</dbReference>
<dbReference type="GO" id="GO:0005886">
    <property type="term" value="C:plasma membrane"/>
    <property type="evidence" value="ECO:0007669"/>
    <property type="project" value="UniProtKB-SubCell"/>
</dbReference>
<dbReference type="InterPro" id="IPR052921">
    <property type="entry name" value="GPCR1_Superfamily_Member"/>
</dbReference>
<evidence type="ECO:0000256" key="8">
    <source>
        <dbReference type="ARBA" id="ARBA00023136"/>
    </source>
</evidence>
<evidence type="ECO:0000256" key="4">
    <source>
        <dbReference type="ARBA" id="ARBA00022692"/>
    </source>
</evidence>
<feature type="transmembrane region" description="Helical" evidence="14">
    <location>
        <begin position="194"/>
        <end position="216"/>
    </location>
</feature>
<keyword evidence="3 14" id="KW-0716">Sensory transduction</keyword>
<dbReference type="Gene3D" id="1.20.1070.10">
    <property type="entry name" value="Rhodopsin 7-helix transmembrane proteins"/>
    <property type="match status" value="1"/>
</dbReference>
<evidence type="ECO:0000256" key="2">
    <source>
        <dbReference type="ARBA" id="ARBA00022475"/>
    </source>
</evidence>
<dbReference type="PRINTS" id="PR00237">
    <property type="entry name" value="GPCRRHODOPSN"/>
</dbReference>
<dbReference type="InterPro" id="IPR000276">
    <property type="entry name" value="GPCR_Rhodpsn"/>
</dbReference>
<evidence type="ECO:0000256" key="13">
    <source>
        <dbReference type="RuleBase" id="RU000688"/>
    </source>
</evidence>
<dbReference type="InterPro" id="IPR000725">
    <property type="entry name" value="Olfact_rcpt"/>
</dbReference>
<keyword evidence="10 13" id="KW-0675">Receptor</keyword>
<feature type="transmembrane region" description="Helical" evidence="14">
    <location>
        <begin position="59"/>
        <end position="80"/>
    </location>
</feature>
<dbReference type="PANTHER" id="PTHR26451:SF847">
    <property type="entry name" value="ODORANT RECEPTOR-RELATED"/>
    <property type="match status" value="1"/>
</dbReference>
<evidence type="ECO:0000256" key="1">
    <source>
        <dbReference type="ARBA" id="ARBA00004651"/>
    </source>
</evidence>
<dbReference type="PANTHER" id="PTHR26451">
    <property type="entry name" value="G_PROTEIN_RECEP_F1_2 DOMAIN-CONTAINING PROTEIN"/>
    <property type="match status" value="1"/>
</dbReference>
<evidence type="ECO:0000256" key="7">
    <source>
        <dbReference type="ARBA" id="ARBA00023040"/>
    </source>
</evidence>
<feature type="transmembrane region" description="Helical" evidence="14">
    <location>
        <begin position="237"/>
        <end position="257"/>
    </location>
</feature>
<dbReference type="Ensembl" id="ENSSPAT00000007357.1">
    <property type="protein sequence ID" value="ENSSPAP00000007216.1"/>
    <property type="gene ID" value="ENSSPAG00000005532.1"/>
</dbReference>
<dbReference type="OrthoDB" id="6147321at2759"/>
<comment type="similarity">
    <text evidence="13">Belongs to the G-protein coupled receptor 1 family.</text>
</comment>
<dbReference type="AlphaFoldDB" id="A0A3B4ZHY3"/>
<accession>A0A3B4ZHY3</accession>
<protein>
    <recommendedName>
        <fullName evidence="14">Olfactory receptor</fullName>
    </recommendedName>
</protein>
<feature type="transmembrane region" description="Helical" evidence="14">
    <location>
        <begin position="23"/>
        <end position="47"/>
    </location>
</feature>
<reference evidence="16" key="1">
    <citation type="submission" date="2023-09" db="UniProtKB">
        <authorList>
            <consortium name="Ensembl"/>
        </authorList>
    </citation>
    <scope>IDENTIFICATION</scope>
</reference>